<keyword evidence="2 10" id="KW-0436">Ligase</keyword>
<evidence type="ECO:0000256" key="3">
    <source>
        <dbReference type="ARBA" id="ARBA00022832"/>
    </source>
</evidence>
<sequence length="549" mass="60203">MFGLIQDWPLRLHRILDYAAEQFPEQDVVSRHADGQTSRTSYAALRCRALQVTQRLRQDGIASGDRVATLAWNSARHMEVWFGATGLGAVYHTVNPRLFPEQILWIINHARDRIVFVESMFLPIIARLIDRLPCLERVIVIGDETTGAALPRLIGYEEWLAEADAAAEWTEGDERDAAGLCYTSGTTGEPKGVLYSHRSTILHAMAVSSMNGMTIGAHSTVMPIVPMFHVNAWGLPFAAPMMGARLVMPGARLDGASVYELMEQEGVTLAAGVPTVWMGLIDHLRRNGLRLSTLRRLVVGGSACPRSLIEVFENEFGVEVCHAWGMTEMSPLGSVGSSKPVLDSLGPGSRLGHKEKQGYAPFGVEMKIVDDDGRRLPWDGTTFGRLAVRGWAVVSGYFEDDTAVLDPEGYFDTGDVATIDPHGYMQVVDRTKDLIKSGGEWISSIAIENLAVGHPDIAEAAVIGLPHPKWHERPLLVVVGRDGTAPDKDAVLSFLSGKIAHWWMPDDVQFVEELPHTATGKVSKKALRAMFNHYAFPTGGPPGREGEER</sequence>
<comment type="catalytic activity">
    <reaction evidence="5">
        <text>3-(methylsulfanyl)propanoate + ATP + CoA = 3-(methylsulfanyl)propanoyl-CoA + AMP + diphosphate</text>
        <dbReference type="Rhea" id="RHEA:43052"/>
        <dbReference type="ChEBI" id="CHEBI:30616"/>
        <dbReference type="ChEBI" id="CHEBI:33019"/>
        <dbReference type="ChEBI" id="CHEBI:49016"/>
        <dbReference type="ChEBI" id="CHEBI:57287"/>
        <dbReference type="ChEBI" id="CHEBI:82815"/>
        <dbReference type="ChEBI" id="CHEBI:456215"/>
        <dbReference type="EC" id="6.2.1.44"/>
    </reaction>
    <physiologicalReaction direction="left-to-right" evidence="5">
        <dbReference type="Rhea" id="RHEA:43053"/>
    </physiologicalReaction>
</comment>
<dbReference type="FunFam" id="3.30.300.30:FF:000008">
    <property type="entry name" value="2,3-dihydroxybenzoate-AMP ligase"/>
    <property type="match status" value="1"/>
</dbReference>
<keyword evidence="3" id="KW-0276">Fatty acid metabolism</keyword>
<keyword evidence="4" id="KW-0443">Lipid metabolism</keyword>
<dbReference type="NCBIfam" id="NF004674">
    <property type="entry name" value="PRK06018.1"/>
    <property type="match status" value="1"/>
</dbReference>
<protein>
    <recommendedName>
        <fullName evidence="7">3-methylmercaptopropionyl-CoA ligase</fullName>
        <ecNumber evidence="6">6.2.1.44</ecNumber>
    </recommendedName>
</protein>
<organism evidence="10 11">
    <name type="scientific">Lichenifustis flavocetrariae</name>
    <dbReference type="NCBI Taxonomy" id="2949735"/>
    <lineage>
        <taxon>Bacteria</taxon>
        <taxon>Pseudomonadati</taxon>
        <taxon>Pseudomonadota</taxon>
        <taxon>Alphaproteobacteria</taxon>
        <taxon>Hyphomicrobiales</taxon>
        <taxon>Lichenihabitantaceae</taxon>
        <taxon>Lichenifustis</taxon>
    </lineage>
</organism>
<dbReference type="InterPro" id="IPR020845">
    <property type="entry name" value="AMP-binding_CS"/>
</dbReference>
<evidence type="ECO:0000256" key="6">
    <source>
        <dbReference type="ARBA" id="ARBA00066616"/>
    </source>
</evidence>
<dbReference type="RefSeq" id="WP_282584459.1">
    <property type="nucleotide sequence ID" value="NZ_JAMOIM010000004.1"/>
</dbReference>
<reference evidence="10" key="1">
    <citation type="submission" date="2022-05" db="EMBL/GenBank/DDBJ databases">
        <authorList>
            <person name="Pankratov T."/>
        </authorList>
    </citation>
    <scope>NUCLEOTIDE SEQUENCE</scope>
    <source>
        <strain evidence="10">BP6-180914</strain>
    </source>
</reference>
<accession>A0AA41YT45</accession>
<dbReference type="EMBL" id="JAMOIM010000004">
    <property type="protein sequence ID" value="MCW6508114.1"/>
    <property type="molecule type" value="Genomic_DNA"/>
</dbReference>
<dbReference type="SUPFAM" id="SSF56801">
    <property type="entry name" value="Acetyl-CoA synthetase-like"/>
    <property type="match status" value="1"/>
</dbReference>
<dbReference type="InterPro" id="IPR045851">
    <property type="entry name" value="AMP-bd_C_sf"/>
</dbReference>
<comment type="similarity">
    <text evidence="1">Belongs to the ATP-dependent AMP-binding enzyme family.</text>
</comment>
<dbReference type="GO" id="GO:0006631">
    <property type="term" value="P:fatty acid metabolic process"/>
    <property type="evidence" value="ECO:0007669"/>
    <property type="project" value="UniProtKB-KW"/>
</dbReference>
<dbReference type="NCBIfam" id="NF004837">
    <property type="entry name" value="PRK06187.1"/>
    <property type="match status" value="1"/>
</dbReference>
<dbReference type="CDD" id="cd12119">
    <property type="entry name" value="ttLC_FACS_AlkK_like"/>
    <property type="match status" value="1"/>
</dbReference>
<dbReference type="PANTHER" id="PTHR43859:SF4">
    <property type="entry name" value="BUTANOATE--COA LIGASE AAE1-RELATED"/>
    <property type="match status" value="1"/>
</dbReference>
<evidence type="ECO:0000256" key="2">
    <source>
        <dbReference type="ARBA" id="ARBA00022598"/>
    </source>
</evidence>
<feature type="domain" description="AMP-binding enzyme C-terminal" evidence="9">
    <location>
        <begin position="447"/>
        <end position="521"/>
    </location>
</feature>
<evidence type="ECO:0000259" key="9">
    <source>
        <dbReference type="Pfam" id="PF13193"/>
    </source>
</evidence>
<dbReference type="Gene3D" id="3.30.300.30">
    <property type="match status" value="1"/>
</dbReference>
<dbReference type="AlphaFoldDB" id="A0AA41YT45"/>
<dbReference type="Gene3D" id="3.40.50.12780">
    <property type="entry name" value="N-terminal domain of ligase-like"/>
    <property type="match status" value="1"/>
</dbReference>
<evidence type="ECO:0000256" key="5">
    <source>
        <dbReference type="ARBA" id="ARBA00051915"/>
    </source>
</evidence>
<evidence type="ECO:0000313" key="11">
    <source>
        <dbReference type="Proteomes" id="UP001165667"/>
    </source>
</evidence>
<evidence type="ECO:0000259" key="8">
    <source>
        <dbReference type="Pfam" id="PF00501"/>
    </source>
</evidence>
<dbReference type="InterPro" id="IPR042099">
    <property type="entry name" value="ANL_N_sf"/>
</dbReference>
<dbReference type="PANTHER" id="PTHR43859">
    <property type="entry name" value="ACYL-ACTIVATING ENZYME"/>
    <property type="match status" value="1"/>
</dbReference>
<name>A0AA41YT45_9HYPH</name>
<feature type="domain" description="AMP-dependent synthetase/ligase" evidence="8">
    <location>
        <begin position="17"/>
        <end position="398"/>
    </location>
</feature>
<evidence type="ECO:0000256" key="7">
    <source>
        <dbReference type="ARBA" id="ARBA00067668"/>
    </source>
</evidence>
<comment type="caution">
    <text evidence="10">The sequence shown here is derived from an EMBL/GenBank/DDBJ whole genome shotgun (WGS) entry which is preliminary data.</text>
</comment>
<dbReference type="Proteomes" id="UP001165667">
    <property type="component" value="Unassembled WGS sequence"/>
</dbReference>
<gene>
    <name evidence="10" type="ORF">M8523_08770</name>
</gene>
<dbReference type="InterPro" id="IPR000873">
    <property type="entry name" value="AMP-dep_synth/lig_dom"/>
</dbReference>
<evidence type="ECO:0000256" key="1">
    <source>
        <dbReference type="ARBA" id="ARBA00006432"/>
    </source>
</evidence>
<dbReference type="InterPro" id="IPR025110">
    <property type="entry name" value="AMP-bd_C"/>
</dbReference>
<evidence type="ECO:0000256" key="4">
    <source>
        <dbReference type="ARBA" id="ARBA00023098"/>
    </source>
</evidence>
<dbReference type="Pfam" id="PF13193">
    <property type="entry name" value="AMP-binding_C"/>
    <property type="match status" value="1"/>
</dbReference>
<dbReference type="PROSITE" id="PS00455">
    <property type="entry name" value="AMP_BINDING"/>
    <property type="match status" value="1"/>
</dbReference>
<keyword evidence="11" id="KW-1185">Reference proteome</keyword>
<evidence type="ECO:0000313" key="10">
    <source>
        <dbReference type="EMBL" id="MCW6508114.1"/>
    </source>
</evidence>
<proteinExistence type="inferred from homology"/>
<dbReference type="EC" id="6.2.1.44" evidence="6"/>
<dbReference type="GO" id="GO:0016874">
    <property type="term" value="F:ligase activity"/>
    <property type="evidence" value="ECO:0007669"/>
    <property type="project" value="UniProtKB-KW"/>
</dbReference>
<dbReference type="Pfam" id="PF00501">
    <property type="entry name" value="AMP-binding"/>
    <property type="match status" value="1"/>
</dbReference>